<dbReference type="RefSeq" id="WP_167183957.1">
    <property type="nucleotide sequence ID" value="NZ_JAAONZ010000004.1"/>
</dbReference>
<reference evidence="1" key="1">
    <citation type="submission" date="2020-03" db="EMBL/GenBank/DDBJ databases">
        <authorList>
            <person name="Guo F."/>
        </authorList>
    </citation>
    <scope>NUCLEOTIDE SEQUENCE</scope>
    <source>
        <strain evidence="1">JCM 30134</strain>
    </source>
</reference>
<comment type="caution">
    <text evidence="1">The sequence shown here is derived from an EMBL/GenBank/DDBJ whole genome shotgun (WGS) entry which is preliminary data.</text>
</comment>
<accession>A0A9E5MGY6</accession>
<dbReference type="PIRSF" id="PIRSF030820">
    <property type="entry name" value="UCP030820"/>
    <property type="match status" value="1"/>
</dbReference>
<dbReference type="EMBL" id="JAAONZ010000004">
    <property type="protein sequence ID" value="NHO65301.1"/>
    <property type="molecule type" value="Genomic_DNA"/>
</dbReference>
<dbReference type="Proteomes" id="UP000787472">
    <property type="component" value="Unassembled WGS sequence"/>
</dbReference>
<organism evidence="1 2">
    <name type="scientific">Pseudomaricurvus hydrocarbonicus</name>
    <dbReference type="NCBI Taxonomy" id="1470433"/>
    <lineage>
        <taxon>Bacteria</taxon>
        <taxon>Pseudomonadati</taxon>
        <taxon>Pseudomonadota</taxon>
        <taxon>Gammaproteobacteria</taxon>
        <taxon>Cellvibrionales</taxon>
        <taxon>Cellvibrionaceae</taxon>
        <taxon>Pseudomaricurvus</taxon>
    </lineage>
</organism>
<evidence type="ECO:0000313" key="2">
    <source>
        <dbReference type="Proteomes" id="UP000787472"/>
    </source>
</evidence>
<evidence type="ECO:0000313" key="1">
    <source>
        <dbReference type="EMBL" id="NHO65301.1"/>
    </source>
</evidence>
<name>A0A9E5MGY6_9GAMM</name>
<dbReference type="AlphaFoldDB" id="A0A9E5MGY6"/>
<dbReference type="Pfam" id="PF06073">
    <property type="entry name" value="DUF934"/>
    <property type="match status" value="1"/>
</dbReference>
<keyword evidence="2" id="KW-1185">Reference proteome</keyword>
<proteinExistence type="predicted"/>
<dbReference type="InterPro" id="IPR008318">
    <property type="entry name" value="UCP030820"/>
</dbReference>
<sequence length="166" mass="18390">MSKLIKDNVITDNSWELLEATDSPETTTVPAGSVIVPLVVWNAQKEQLESRKASLGVWLNSDELAEELAGDAQGFGLVAVNFPGFMDGRGFSAARLLRERYGYEGELRAIGHIIRDQLFFLKRCGFNSFELGEGVDLDAAMASLNDFSETYQAAVDQKLPLFRRRA</sequence>
<gene>
    <name evidence="1" type="ORF">G8770_07070</name>
</gene>
<protein>
    <submittedName>
        <fullName evidence="1">DUF934 domain-containing protein</fullName>
    </submittedName>
</protein>